<feature type="region of interest" description="Disordered" evidence="1">
    <location>
        <begin position="95"/>
        <end position="127"/>
    </location>
</feature>
<keyword evidence="4" id="KW-1185">Reference proteome</keyword>
<name>A0ABS7ZM86_9GAMM</name>
<dbReference type="InterPro" id="IPR036061">
    <property type="entry name" value="CheW-like_dom_sf"/>
</dbReference>
<dbReference type="EMBL" id="JAEDAH010000019">
    <property type="protein sequence ID" value="MCA6062797.1"/>
    <property type="molecule type" value="Genomic_DNA"/>
</dbReference>
<comment type="caution">
    <text evidence="3">The sequence shown here is derived from an EMBL/GenBank/DDBJ whole genome shotgun (WGS) entry which is preliminary data.</text>
</comment>
<evidence type="ECO:0000313" key="3">
    <source>
        <dbReference type="EMBL" id="MCA6062797.1"/>
    </source>
</evidence>
<feature type="compositionally biased region" description="Acidic residues" evidence="1">
    <location>
        <begin position="102"/>
        <end position="120"/>
    </location>
</feature>
<dbReference type="Proteomes" id="UP000714380">
    <property type="component" value="Unassembled WGS sequence"/>
</dbReference>
<evidence type="ECO:0000313" key="4">
    <source>
        <dbReference type="Proteomes" id="UP000714380"/>
    </source>
</evidence>
<evidence type="ECO:0000256" key="1">
    <source>
        <dbReference type="SAM" id="MobiDB-lite"/>
    </source>
</evidence>
<organism evidence="3 4">
    <name type="scientific">Thalassolituus marinus</name>
    <dbReference type="NCBI Taxonomy" id="671053"/>
    <lineage>
        <taxon>Bacteria</taxon>
        <taxon>Pseudomonadati</taxon>
        <taxon>Pseudomonadota</taxon>
        <taxon>Gammaproteobacteria</taxon>
        <taxon>Oceanospirillales</taxon>
        <taxon>Oceanospirillaceae</taxon>
        <taxon>Thalassolituus</taxon>
    </lineage>
</organism>
<dbReference type="RefSeq" id="WP_225672155.1">
    <property type="nucleotide sequence ID" value="NZ_JAEDAH010000019.1"/>
</dbReference>
<dbReference type="InterPro" id="IPR014506">
    <property type="entry name" value="UCP020479_CheW"/>
</dbReference>
<dbReference type="PIRSF" id="PIRSF020479">
    <property type="entry name" value="UCP020479_CheW"/>
    <property type="match status" value="1"/>
</dbReference>
<sequence>MAEQPEVKSSNQVDTVLQDYLDQLLVAATAMPAPVEASVVGTSMPVEEPAVRSQSIDTVKAFARSESVTQVQESLPQTLVMPVPSVAEVEQPHLPDTVTDTFETDQADDNPPEIESEDVNDLSVSAGGGTPVDTMTLNWRSSQGIDCLIFKVAGLKLAIPLPLLGGVFNVTDKVTPLFGQASWSLGVWQGEMGKLTIIDSAQLIMPERGLSLEDTGYGFFIQLDRSPWALACQEICDTVTLVHDSIKWRGETSKRPWLAGTVISEMCALIDVPGLMQLLTENVRPAAPH</sequence>
<protein>
    <submittedName>
        <fullName evidence="3">Chemotaxis protein CheW</fullName>
    </submittedName>
</protein>
<reference evidence="3 4" key="1">
    <citation type="submission" date="2020-12" db="EMBL/GenBank/DDBJ databases">
        <title>Novel Thalassolituus-related marine hydrocarbonoclastic bacteria mediated algae-derived hydrocarbons mineralization in twilight zone of the northern South China Sea.</title>
        <authorList>
            <person name="Dong C."/>
        </authorList>
    </citation>
    <scope>NUCLEOTIDE SEQUENCE [LARGE SCALE GENOMIC DNA]</scope>
    <source>
        <strain evidence="3 4">IMCC1826</strain>
    </source>
</reference>
<gene>
    <name evidence="3" type="ORF">I9W95_04165</name>
</gene>
<dbReference type="SUPFAM" id="SSF50341">
    <property type="entry name" value="CheW-like"/>
    <property type="match status" value="1"/>
</dbReference>
<proteinExistence type="predicted"/>
<evidence type="ECO:0000259" key="2">
    <source>
        <dbReference type="SMART" id="SM00260"/>
    </source>
</evidence>
<dbReference type="InterPro" id="IPR002545">
    <property type="entry name" value="CheW-lke_dom"/>
</dbReference>
<accession>A0ABS7ZM86</accession>
<feature type="domain" description="CheW-like" evidence="2">
    <location>
        <begin position="142"/>
        <end position="276"/>
    </location>
</feature>
<dbReference type="Pfam" id="PF01584">
    <property type="entry name" value="CheW"/>
    <property type="match status" value="1"/>
</dbReference>
<dbReference type="SMART" id="SM00260">
    <property type="entry name" value="CheW"/>
    <property type="match status" value="1"/>
</dbReference>